<feature type="transmembrane region" description="Helical" evidence="1">
    <location>
        <begin position="216"/>
        <end position="249"/>
    </location>
</feature>
<protein>
    <recommendedName>
        <fullName evidence="4">O-antigen polymerase</fullName>
    </recommendedName>
</protein>
<feature type="transmembrane region" description="Helical" evidence="1">
    <location>
        <begin position="440"/>
        <end position="460"/>
    </location>
</feature>
<name>A0A1Z4N824_9CYAN</name>
<gene>
    <name evidence="2" type="ORF">NIES37_58720</name>
</gene>
<dbReference type="EMBL" id="AP018248">
    <property type="protein sequence ID" value="BAZ01865.1"/>
    <property type="molecule type" value="Genomic_DNA"/>
</dbReference>
<evidence type="ECO:0000256" key="1">
    <source>
        <dbReference type="SAM" id="Phobius"/>
    </source>
</evidence>
<feature type="transmembrane region" description="Helical" evidence="1">
    <location>
        <begin position="27"/>
        <end position="45"/>
    </location>
</feature>
<keyword evidence="1" id="KW-0812">Transmembrane</keyword>
<proteinExistence type="predicted"/>
<feature type="transmembrane region" description="Helical" evidence="1">
    <location>
        <begin position="413"/>
        <end position="433"/>
    </location>
</feature>
<keyword evidence="1" id="KW-1133">Transmembrane helix</keyword>
<feature type="transmembrane region" description="Helical" evidence="1">
    <location>
        <begin position="255"/>
        <end position="273"/>
    </location>
</feature>
<feature type="transmembrane region" description="Helical" evidence="1">
    <location>
        <begin position="181"/>
        <end position="204"/>
    </location>
</feature>
<evidence type="ECO:0008006" key="4">
    <source>
        <dbReference type="Google" id="ProtNLM"/>
    </source>
</evidence>
<evidence type="ECO:0000313" key="2">
    <source>
        <dbReference type="EMBL" id="BAZ01865.1"/>
    </source>
</evidence>
<dbReference type="RefSeq" id="WP_199347270.1">
    <property type="nucleotide sequence ID" value="NZ_CAWNJS010000001.1"/>
</dbReference>
<dbReference type="AlphaFoldDB" id="A0A1Z4N824"/>
<reference evidence="2 3" key="1">
    <citation type="submission" date="2017-06" db="EMBL/GenBank/DDBJ databases">
        <title>Genome sequencing of cyanobaciteial culture collection at National Institute for Environmental Studies (NIES).</title>
        <authorList>
            <person name="Hirose Y."/>
            <person name="Shimura Y."/>
            <person name="Fujisawa T."/>
            <person name="Nakamura Y."/>
            <person name="Kawachi M."/>
        </authorList>
    </citation>
    <scope>NUCLEOTIDE SEQUENCE [LARGE SCALE GENOMIC DNA]</scope>
    <source>
        <strain evidence="2 3">NIES-37</strain>
    </source>
</reference>
<evidence type="ECO:0000313" key="3">
    <source>
        <dbReference type="Proteomes" id="UP000218785"/>
    </source>
</evidence>
<sequence length="498" mass="55511">MTNDSEFLNLSVLQSSIIFDHRRQKRLLRGFWVIAFALFTFELFFTNTESLVSIFGAILITAAALFPTYLWCSRKALGMPIFPLFALTYVWTHALPLVSNHPIVVEYSPESHLFASLTVTGFLGLGTFIWFQFVKSTPSPPESYLALNGASGYQFFLLALAANIFFNTYFLAGWIFLDAGIFAIICNVTLALSSLATFVLAYRLGSQELSGARARWFILLLVISIVVNAASLLLVGAASIFLIAIFAFTIGRKKLPILVIIISLICFCFLNYGKGEMRAKYWFGGEYSSYIQPWEYPAWYSEWAGYSLNYLLRNKNSNDVPSSQETEERSSFLERSSVIQMLLLAQIKSPQEIPYLYGATYAILPQLLVPRIFAPQKIASHEGTYLLNIHYGLQTRETTGTTTIAWGLLAESYANFGLIGCGGLAVILGSIYGQSTRWSLNAPVLSAKYLFAILMMTFSFQTEFSAGVYVAALFQGTVALGSVIVLLMRTYKVPPMQN</sequence>
<organism evidence="2 3">
    <name type="scientific">Tolypothrix tenuis PCC 7101</name>
    <dbReference type="NCBI Taxonomy" id="231146"/>
    <lineage>
        <taxon>Bacteria</taxon>
        <taxon>Bacillati</taxon>
        <taxon>Cyanobacteriota</taxon>
        <taxon>Cyanophyceae</taxon>
        <taxon>Nostocales</taxon>
        <taxon>Tolypothrichaceae</taxon>
        <taxon>Tolypothrix</taxon>
    </lineage>
</organism>
<keyword evidence="1" id="KW-0472">Membrane</keyword>
<keyword evidence="3" id="KW-1185">Reference proteome</keyword>
<dbReference type="KEGG" id="ttq:NIES37_58720"/>
<feature type="transmembrane region" description="Helical" evidence="1">
    <location>
        <begin position="51"/>
        <end position="70"/>
    </location>
</feature>
<feature type="transmembrane region" description="Helical" evidence="1">
    <location>
        <begin position="155"/>
        <end position="175"/>
    </location>
</feature>
<accession>A0A1Z4N824</accession>
<feature type="transmembrane region" description="Helical" evidence="1">
    <location>
        <begin position="114"/>
        <end position="134"/>
    </location>
</feature>
<dbReference type="Proteomes" id="UP000218785">
    <property type="component" value="Chromosome"/>
</dbReference>
<feature type="transmembrane region" description="Helical" evidence="1">
    <location>
        <begin position="466"/>
        <end position="488"/>
    </location>
</feature>
<feature type="transmembrane region" description="Helical" evidence="1">
    <location>
        <begin position="77"/>
        <end position="94"/>
    </location>
</feature>
<feature type="transmembrane region" description="Helical" evidence="1">
    <location>
        <begin position="355"/>
        <end position="373"/>
    </location>
</feature>